<reference evidence="2 3" key="1">
    <citation type="submission" date="2020-07" db="EMBL/GenBank/DDBJ databases">
        <title>Sequencing the genomes of 1000 actinobacteria strains.</title>
        <authorList>
            <person name="Klenk H.-P."/>
        </authorList>
    </citation>
    <scope>NUCLEOTIDE SEQUENCE [LARGE SCALE GENOMIC DNA]</scope>
    <source>
        <strain evidence="2 3">CXB654</strain>
    </source>
</reference>
<sequence length="87" mass="9738">MYNLTPALELRRARAEFTHYEVCEFHDRSGVAEYTAVLKPGRHYTGLAELICAGTITELSALLRAQPRPQLPRRTRTTTPPDSPDAA</sequence>
<keyword evidence="3" id="KW-1185">Reference proteome</keyword>
<organism evidence="2 3">
    <name type="scientific">Spinactinospora alkalitolerans</name>
    <dbReference type="NCBI Taxonomy" id="687207"/>
    <lineage>
        <taxon>Bacteria</taxon>
        <taxon>Bacillati</taxon>
        <taxon>Actinomycetota</taxon>
        <taxon>Actinomycetes</taxon>
        <taxon>Streptosporangiales</taxon>
        <taxon>Nocardiopsidaceae</taxon>
        <taxon>Spinactinospora</taxon>
    </lineage>
</organism>
<dbReference type="EMBL" id="JACCCC010000001">
    <property type="protein sequence ID" value="NYE49006.1"/>
    <property type="molecule type" value="Genomic_DNA"/>
</dbReference>
<evidence type="ECO:0000256" key="1">
    <source>
        <dbReference type="SAM" id="MobiDB-lite"/>
    </source>
</evidence>
<feature type="region of interest" description="Disordered" evidence="1">
    <location>
        <begin position="63"/>
        <end position="87"/>
    </location>
</feature>
<dbReference type="RefSeq" id="WP_179644740.1">
    <property type="nucleotide sequence ID" value="NZ_BAAAYY010000031.1"/>
</dbReference>
<gene>
    <name evidence="2" type="ORF">HDA32_004126</name>
</gene>
<name>A0A852TWX1_9ACTN</name>
<proteinExistence type="predicted"/>
<dbReference type="AlphaFoldDB" id="A0A852TWX1"/>
<protein>
    <submittedName>
        <fullName evidence="2">Uncharacterized protein</fullName>
    </submittedName>
</protein>
<evidence type="ECO:0000313" key="2">
    <source>
        <dbReference type="EMBL" id="NYE49006.1"/>
    </source>
</evidence>
<comment type="caution">
    <text evidence="2">The sequence shown here is derived from an EMBL/GenBank/DDBJ whole genome shotgun (WGS) entry which is preliminary data.</text>
</comment>
<evidence type="ECO:0000313" key="3">
    <source>
        <dbReference type="Proteomes" id="UP000589036"/>
    </source>
</evidence>
<accession>A0A852TWX1</accession>
<dbReference type="Proteomes" id="UP000589036">
    <property type="component" value="Unassembled WGS sequence"/>
</dbReference>